<reference evidence="6" key="1">
    <citation type="submission" date="2020-08" db="EMBL/GenBank/DDBJ databases">
        <title>Genome public.</title>
        <authorList>
            <person name="Liu C."/>
            <person name="Sun Q."/>
        </authorList>
    </citation>
    <scope>NUCLEOTIDE SEQUENCE</scope>
    <source>
        <strain evidence="6">NSJ-23</strain>
    </source>
</reference>
<dbReference type="Pfam" id="PF01522">
    <property type="entry name" value="Polysacc_deac_1"/>
    <property type="match status" value="1"/>
</dbReference>
<feature type="domain" description="NodB homology" evidence="5">
    <location>
        <begin position="170"/>
        <end position="339"/>
    </location>
</feature>
<evidence type="ECO:0000259" key="5">
    <source>
        <dbReference type="PROSITE" id="PS51677"/>
    </source>
</evidence>
<dbReference type="SUPFAM" id="SSF88713">
    <property type="entry name" value="Glycoside hydrolase/deacetylase"/>
    <property type="match status" value="1"/>
</dbReference>
<dbReference type="GO" id="GO:0005576">
    <property type="term" value="C:extracellular region"/>
    <property type="evidence" value="ECO:0007669"/>
    <property type="project" value="UniProtKB-SubCell"/>
</dbReference>
<evidence type="ECO:0000256" key="2">
    <source>
        <dbReference type="ARBA" id="ARBA00022729"/>
    </source>
</evidence>
<dbReference type="PROSITE" id="PS51677">
    <property type="entry name" value="NODB"/>
    <property type="match status" value="1"/>
</dbReference>
<dbReference type="PROSITE" id="PS51257">
    <property type="entry name" value="PROKAR_LIPOPROTEIN"/>
    <property type="match status" value="1"/>
</dbReference>
<evidence type="ECO:0000256" key="4">
    <source>
        <dbReference type="SAM" id="SignalP"/>
    </source>
</evidence>
<evidence type="ECO:0000256" key="1">
    <source>
        <dbReference type="ARBA" id="ARBA00004613"/>
    </source>
</evidence>
<feature type="signal peptide" evidence="4">
    <location>
        <begin position="1"/>
        <end position="24"/>
    </location>
</feature>
<dbReference type="Proteomes" id="UP000628736">
    <property type="component" value="Unassembled WGS sequence"/>
</dbReference>
<evidence type="ECO:0000256" key="3">
    <source>
        <dbReference type="SAM" id="MobiDB-lite"/>
    </source>
</evidence>
<proteinExistence type="predicted"/>
<accession>A0A8J6M768</accession>
<dbReference type="PANTHER" id="PTHR34216:SF3">
    <property type="entry name" value="POLY-BETA-1,6-N-ACETYL-D-GLUCOSAMINE N-DEACETYLASE"/>
    <property type="match status" value="1"/>
</dbReference>
<feature type="compositionally biased region" description="Pro residues" evidence="3">
    <location>
        <begin position="97"/>
        <end position="109"/>
    </location>
</feature>
<dbReference type="AlphaFoldDB" id="A0A8J6M768"/>
<protein>
    <submittedName>
        <fullName evidence="6">Polysaccharide deacetylase family protein</fullName>
    </submittedName>
</protein>
<feature type="region of interest" description="Disordered" evidence="3">
    <location>
        <begin position="26"/>
        <end position="109"/>
    </location>
</feature>
<dbReference type="Gene3D" id="3.20.20.370">
    <property type="entry name" value="Glycoside hydrolase/deacetylase"/>
    <property type="match status" value="1"/>
</dbReference>
<feature type="compositionally biased region" description="Polar residues" evidence="3">
    <location>
        <begin position="62"/>
        <end position="71"/>
    </location>
</feature>
<name>A0A8J6M768_9FIRM</name>
<dbReference type="InterPro" id="IPR002509">
    <property type="entry name" value="NODB_dom"/>
</dbReference>
<evidence type="ECO:0000313" key="7">
    <source>
        <dbReference type="Proteomes" id="UP000628736"/>
    </source>
</evidence>
<dbReference type="InterPro" id="IPR011330">
    <property type="entry name" value="Glyco_hydro/deAcase_b/a-brl"/>
</dbReference>
<dbReference type="RefSeq" id="WP_186853302.1">
    <property type="nucleotide sequence ID" value="NZ_JACOPO010000010.1"/>
</dbReference>
<dbReference type="GO" id="GO:0016810">
    <property type="term" value="F:hydrolase activity, acting on carbon-nitrogen (but not peptide) bonds"/>
    <property type="evidence" value="ECO:0007669"/>
    <property type="project" value="InterPro"/>
</dbReference>
<comment type="subcellular location">
    <subcellularLocation>
        <location evidence="1">Secreted</location>
    </subcellularLocation>
</comment>
<dbReference type="CDD" id="cd10918">
    <property type="entry name" value="CE4_NodB_like_5s_6s"/>
    <property type="match status" value="1"/>
</dbReference>
<evidence type="ECO:0000313" key="6">
    <source>
        <dbReference type="EMBL" id="MBC5723564.1"/>
    </source>
</evidence>
<dbReference type="InterPro" id="IPR051398">
    <property type="entry name" value="Polysacch_Deacetylase"/>
</dbReference>
<organism evidence="6 7">
    <name type="scientific">Flintibacter hominis</name>
    <dbReference type="NCBI Taxonomy" id="2763048"/>
    <lineage>
        <taxon>Bacteria</taxon>
        <taxon>Bacillati</taxon>
        <taxon>Bacillota</taxon>
        <taxon>Clostridia</taxon>
        <taxon>Eubacteriales</taxon>
        <taxon>Flintibacter</taxon>
    </lineage>
</organism>
<comment type="caution">
    <text evidence="6">The sequence shown here is derived from an EMBL/GenBank/DDBJ whole genome shotgun (WGS) entry which is preliminary data.</text>
</comment>
<gene>
    <name evidence="6" type="ORF">H8S11_12160</name>
</gene>
<sequence>MKRRFIPILAALTCVLLLAGCQKAGPSPLPGSDVSSSVPIPETEDTDQSTPSDTGDTLPDLSVNQFPSSSPDEPEGPAVPVEPSMPDEPPVQEEPAETPPPVVEEPAPPVDNHTLYILMYHHFVPDTDEELNDWTLTESRFREDLQWLADNGYTTVLPRELAAGEPLPEKAVMLTFDDGYASNYQIAYPLLQEFQAKAAIAMIVRRTVDTKPDFLTWEMCREMAQSGLVEFGSHTYDSHKEADPRGILHIKEETPEEYAQRIFPDLQASIDLIEENVGVEVDYFAYPHGQTDSWSDAYLTEHFSVSVTTRHGAADIRKGLYQMPRHNITMRAPVSQYLP</sequence>
<dbReference type="GO" id="GO:0005975">
    <property type="term" value="P:carbohydrate metabolic process"/>
    <property type="evidence" value="ECO:0007669"/>
    <property type="project" value="InterPro"/>
</dbReference>
<keyword evidence="7" id="KW-1185">Reference proteome</keyword>
<keyword evidence="2 4" id="KW-0732">Signal</keyword>
<feature type="chain" id="PRO_5035167092" evidence="4">
    <location>
        <begin position="25"/>
        <end position="339"/>
    </location>
</feature>
<dbReference type="PANTHER" id="PTHR34216">
    <property type="match status" value="1"/>
</dbReference>
<dbReference type="EMBL" id="JACOPO010000010">
    <property type="protein sequence ID" value="MBC5723564.1"/>
    <property type="molecule type" value="Genomic_DNA"/>
</dbReference>